<evidence type="ECO:0000313" key="2">
    <source>
        <dbReference type="WBParaSite" id="nRc.2.0.1.t36254-RA"/>
    </source>
</evidence>
<proteinExistence type="predicted"/>
<dbReference type="WBParaSite" id="nRc.2.0.1.t36254-RA">
    <property type="protein sequence ID" value="nRc.2.0.1.t36254-RA"/>
    <property type="gene ID" value="nRc.2.0.1.g36254"/>
</dbReference>
<protein>
    <submittedName>
        <fullName evidence="2">Uncharacterized protein</fullName>
    </submittedName>
</protein>
<reference evidence="2" key="1">
    <citation type="submission" date="2022-11" db="UniProtKB">
        <authorList>
            <consortium name="WormBaseParasite"/>
        </authorList>
    </citation>
    <scope>IDENTIFICATION</scope>
</reference>
<sequence>MVGEKGWSRKRDGREMEMLNQTVQHSFRNDRCSDPMEAEPSWRIFRNFTLTFRHGNQKCHFHRPNLNGEISGFRSKARFFGSDGRSITILRPLLLTKKSSAAAGNPINWTLRILGRRRFSAVKKLSGPVAIPSSL</sequence>
<organism evidence="1 2">
    <name type="scientific">Romanomermis culicivorax</name>
    <name type="common">Nematode worm</name>
    <dbReference type="NCBI Taxonomy" id="13658"/>
    <lineage>
        <taxon>Eukaryota</taxon>
        <taxon>Metazoa</taxon>
        <taxon>Ecdysozoa</taxon>
        <taxon>Nematoda</taxon>
        <taxon>Enoplea</taxon>
        <taxon>Dorylaimia</taxon>
        <taxon>Mermithida</taxon>
        <taxon>Mermithoidea</taxon>
        <taxon>Mermithidae</taxon>
        <taxon>Romanomermis</taxon>
    </lineage>
</organism>
<evidence type="ECO:0000313" key="1">
    <source>
        <dbReference type="Proteomes" id="UP000887565"/>
    </source>
</evidence>
<dbReference type="Proteomes" id="UP000887565">
    <property type="component" value="Unplaced"/>
</dbReference>
<name>A0A915KE89_ROMCU</name>
<dbReference type="AlphaFoldDB" id="A0A915KE89"/>
<accession>A0A915KE89</accession>
<keyword evidence="1" id="KW-1185">Reference proteome</keyword>